<evidence type="ECO:0000256" key="1">
    <source>
        <dbReference type="SAM" id="MobiDB-lite"/>
    </source>
</evidence>
<keyword evidence="2" id="KW-0732">Signal</keyword>
<dbReference type="EMBL" id="CP080544">
    <property type="protein sequence ID" value="QYR52761.1"/>
    <property type="molecule type" value="Genomic_DNA"/>
</dbReference>
<feature type="signal peptide" evidence="2">
    <location>
        <begin position="1"/>
        <end position="23"/>
    </location>
</feature>
<name>A0ABX8WP66_9GAMM</name>
<gene>
    <name evidence="3" type="ORF">H8L67_09290</name>
</gene>
<proteinExistence type="predicted"/>
<dbReference type="RefSeq" id="WP_220379553.1">
    <property type="nucleotide sequence ID" value="NZ_CP080544.1"/>
</dbReference>
<feature type="compositionally biased region" description="Low complexity" evidence="1">
    <location>
        <begin position="19"/>
        <end position="38"/>
    </location>
</feature>
<feature type="region of interest" description="Disordered" evidence="1">
    <location>
        <begin position="19"/>
        <end position="74"/>
    </location>
</feature>
<dbReference type="PROSITE" id="PS51257">
    <property type="entry name" value="PROKAR_LIPOPROTEIN"/>
    <property type="match status" value="1"/>
</dbReference>
<evidence type="ECO:0000313" key="4">
    <source>
        <dbReference type="Proteomes" id="UP000824755"/>
    </source>
</evidence>
<organism evidence="3 4">
    <name type="scientific">Lysobacter soyae</name>
    <dbReference type="NCBI Taxonomy" id="2764185"/>
    <lineage>
        <taxon>Bacteria</taxon>
        <taxon>Pseudomonadati</taxon>
        <taxon>Pseudomonadota</taxon>
        <taxon>Gammaproteobacteria</taxon>
        <taxon>Lysobacterales</taxon>
        <taxon>Lysobacteraceae</taxon>
        <taxon>Lysobacter</taxon>
    </lineage>
</organism>
<protein>
    <submittedName>
        <fullName evidence="3">Lectin</fullName>
    </submittedName>
</protein>
<sequence length="210" mass="22129">MRRLILATLVSALAACTQPQAPAPTSDATPSPATSTPPVNAQDSTPASDLPPADSTPAPAPAEPEARGLAQWGGYGDTRFGMDEAAFTRAWGGELKNLKEDPACFHLMPKSAKTSAALAFMFVDGKFARYSTESAKEVAPGGGKVGASMADIESMYGKTIDVQPHKYTDGKYLRIKHGDDVLIFATDKAGVVQDWRVGRPPAIDYVEGCA</sequence>
<dbReference type="Proteomes" id="UP000824755">
    <property type="component" value="Chromosome"/>
</dbReference>
<evidence type="ECO:0000313" key="3">
    <source>
        <dbReference type="EMBL" id="QYR52761.1"/>
    </source>
</evidence>
<feature type="chain" id="PRO_5045777343" evidence="2">
    <location>
        <begin position="24"/>
        <end position="210"/>
    </location>
</feature>
<keyword evidence="4" id="KW-1185">Reference proteome</keyword>
<accession>A0ABX8WP66</accession>
<feature type="compositionally biased region" description="Low complexity" evidence="1">
    <location>
        <begin position="46"/>
        <end position="57"/>
    </location>
</feature>
<evidence type="ECO:0000256" key="2">
    <source>
        <dbReference type="SAM" id="SignalP"/>
    </source>
</evidence>
<reference evidence="3 4" key="1">
    <citation type="submission" date="2021-08" db="EMBL/GenBank/DDBJ databases">
        <title>Lysobacter sp. strain CJ11 Genome sequencing and assembly.</title>
        <authorList>
            <person name="Kim I."/>
        </authorList>
    </citation>
    <scope>NUCLEOTIDE SEQUENCE [LARGE SCALE GENOMIC DNA]</scope>
    <source>
        <strain evidence="3 4">CJ11</strain>
    </source>
</reference>